<name>A0A382E8V0_9ZZZZ</name>
<accession>A0A382E8V0</accession>
<organism evidence="1">
    <name type="scientific">marine metagenome</name>
    <dbReference type="NCBI Taxonomy" id="408172"/>
    <lineage>
        <taxon>unclassified sequences</taxon>
        <taxon>metagenomes</taxon>
        <taxon>ecological metagenomes</taxon>
    </lineage>
</organism>
<reference evidence="1" key="1">
    <citation type="submission" date="2018-05" db="EMBL/GenBank/DDBJ databases">
        <authorList>
            <person name="Lanie J.A."/>
            <person name="Ng W.-L."/>
            <person name="Kazmierczak K.M."/>
            <person name="Andrzejewski T.M."/>
            <person name="Davidsen T.M."/>
            <person name="Wayne K.J."/>
            <person name="Tettelin H."/>
            <person name="Glass J.I."/>
            <person name="Rusch D."/>
            <person name="Podicherti R."/>
            <person name="Tsui H.-C.T."/>
            <person name="Winkler M.E."/>
        </authorList>
    </citation>
    <scope>NUCLEOTIDE SEQUENCE</scope>
</reference>
<sequence length="82" mass="9455">MSEQISDDHWICHDLDELKDKFCDWLDDQVHEPVLPKDTAVHSAEVDGKLHFKIHDVVLTNPRDTDEQDLYVTIERIESAGG</sequence>
<gene>
    <name evidence="1" type="ORF">METZ01_LOCUS199769</name>
</gene>
<dbReference type="EMBL" id="UINC01043204">
    <property type="protein sequence ID" value="SVB46915.1"/>
    <property type="molecule type" value="Genomic_DNA"/>
</dbReference>
<proteinExistence type="predicted"/>
<dbReference type="AlphaFoldDB" id="A0A382E8V0"/>
<protein>
    <submittedName>
        <fullName evidence="1">Uncharacterized protein</fullName>
    </submittedName>
</protein>
<evidence type="ECO:0000313" key="1">
    <source>
        <dbReference type="EMBL" id="SVB46915.1"/>
    </source>
</evidence>